<dbReference type="RefSeq" id="WP_136970404.1">
    <property type="nucleotide sequence ID" value="NZ_JARZHI010000095.1"/>
</dbReference>
<dbReference type="PANTHER" id="PTHR46580">
    <property type="entry name" value="SENSOR KINASE-RELATED"/>
    <property type="match status" value="1"/>
</dbReference>
<dbReference type="InterPro" id="IPR028994">
    <property type="entry name" value="Integrin_alpha_N"/>
</dbReference>
<comment type="caution">
    <text evidence="1">The sequence shown here is derived from an EMBL/GenBank/DDBJ whole genome shotgun (WGS) entry which is preliminary data.</text>
</comment>
<dbReference type="Proteomes" id="UP001160301">
    <property type="component" value="Unassembled WGS sequence"/>
</dbReference>
<protein>
    <submittedName>
        <fullName evidence="1">Uncharacterized protein</fullName>
    </submittedName>
</protein>
<dbReference type="InterPro" id="IPR024079">
    <property type="entry name" value="MetalloPept_cat_dom_sf"/>
</dbReference>
<organism evidence="1 2">
    <name type="scientific">Polyangium sorediatum</name>
    <dbReference type="NCBI Taxonomy" id="889274"/>
    <lineage>
        <taxon>Bacteria</taxon>
        <taxon>Pseudomonadati</taxon>
        <taxon>Myxococcota</taxon>
        <taxon>Polyangia</taxon>
        <taxon>Polyangiales</taxon>
        <taxon>Polyangiaceae</taxon>
        <taxon>Polyangium</taxon>
    </lineage>
</organism>
<reference evidence="1 2" key="1">
    <citation type="submission" date="2023-04" db="EMBL/GenBank/DDBJ databases">
        <title>The genome sequence of Polyangium sorediatum DSM14670.</title>
        <authorList>
            <person name="Zhang X."/>
        </authorList>
    </citation>
    <scope>NUCLEOTIDE SEQUENCE [LARGE SCALE GENOMIC DNA]</scope>
    <source>
        <strain evidence="1 2">DSM 14670</strain>
    </source>
</reference>
<name>A0ABT6P884_9BACT</name>
<dbReference type="Gene3D" id="2.130.10.130">
    <property type="entry name" value="Integrin alpha, N-terminal"/>
    <property type="match status" value="1"/>
</dbReference>
<evidence type="ECO:0000313" key="1">
    <source>
        <dbReference type="EMBL" id="MDI1436828.1"/>
    </source>
</evidence>
<sequence length="705" mass="75582">MTIRHLGMASLLVTLCACGDVDRNAELSATEAEDNVETGAAEQALMEPLDKRTIPIRAIALADSACSTRPQSLCGSSCGGSAGEPDSSRLEQGIATANAVYAAAGIEFKLRSFDVVQAPRLWCPSPGWQTWANVKSEVTAAFPEVPSNAWLNTEQKGGIASGASKASDWWKAAAGTYASSDEIVMIIGGAYSGSSGDFPHVGKVINMSTANLIGNTVGHELGHYLGLAHPGDTAFGADPETDLTWKKSARYDLMFRAKPSNGGPEFYDSASDASVYESSLQLIKPSCSYAAGTCNLSCTLAGSLLTAGDPRIDALVRLYPDSSVGVNIMENPPTGCTRHIAPSQADNVWSFLNYEPPVSTEFAERVDTLPSGFSAGDLTAGRSRLGLVRSFWSDQANFCRTSSERLYAGYFNNDDRVDLLCNQTDDGDMLVNLAQPDGSFNGSDWISPGRNFCRQAGEHLYIGDFNNDNRDDLLCNQDDGDMLVDFADTSGRFEGSNWIKSNLNFCVGSGDRLYIGDFDGNGSDDLLCNRSNGDMLVDFADASGEFAGADWTYTSRNFCVTAGETLYVGKFNADSKDDLLCNQSDGEMLIDFAGTTSALFTGSNWIQDRDFCLGSSAKLHVADINRDGRDDLLCRNQSTGKTEVGLANTSGQFPSIDWRGNIDGWCSGSSVKDVYLGDTDNQYGADIICNETNGKLSVARLRLEP</sequence>
<dbReference type="Gene3D" id="3.40.390.10">
    <property type="entry name" value="Collagenase (Catalytic Domain)"/>
    <property type="match status" value="1"/>
</dbReference>
<dbReference type="PROSITE" id="PS51257">
    <property type="entry name" value="PROKAR_LIPOPROTEIN"/>
    <property type="match status" value="1"/>
</dbReference>
<accession>A0ABT6P884</accession>
<keyword evidence="2" id="KW-1185">Reference proteome</keyword>
<dbReference type="SUPFAM" id="SSF55486">
    <property type="entry name" value="Metalloproteases ('zincins'), catalytic domain"/>
    <property type="match status" value="2"/>
</dbReference>
<proteinExistence type="predicted"/>
<dbReference type="SUPFAM" id="SSF69318">
    <property type="entry name" value="Integrin alpha N-terminal domain"/>
    <property type="match status" value="1"/>
</dbReference>
<gene>
    <name evidence="1" type="ORF">QHF89_45400</name>
</gene>
<dbReference type="EMBL" id="JARZHI010000095">
    <property type="protein sequence ID" value="MDI1436828.1"/>
    <property type="molecule type" value="Genomic_DNA"/>
</dbReference>
<dbReference type="PANTHER" id="PTHR46580:SF4">
    <property type="entry name" value="ATP_GTP-BINDING PROTEIN"/>
    <property type="match status" value="1"/>
</dbReference>
<evidence type="ECO:0000313" key="2">
    <source>
        <dbReference type="Proteomes" id="UP001160301"/>
    </source>
</evidence>